<evidence type="ECO:0000256" key="1">
    <source>
        <dbReference type="ARBA" id="ARBA00004496"/>
    </source>
</evidence>
<dbReference type="PROSITE" id="PS51981">
    <property type="entry name" value="ZF_RZ"/>
    <property type="match status" value="1"/>
</dbReference>
<comment type="subcellular location">
    <subcellularLocation>
        <location evidence="1">Cytoplasm</location>
    </subcellularLocation>
</comment>
<keyword evidence="3" id="KW-0479">Metal-binding</keyword>
<dbReference type="Proteomes" id="UP000298061">
    <property type="component" value="Unassembled WGS sequence"/>
</dbReference>
<dbReference type="Pfam" id="PF20173">
    <property type="entry name" value="ZnF_RZ-type"/>
    <property type="match status" value="1"/>
</dbReference>
<evidence type="ECO:0000256" key="3">
    <source>
        <dbReference type="ARBA" id="ARBA00022723"/>
    </source>
</evidence>
<dbReference type="AlphaFoldDB" id="A0A4Z0A8W9"/>
<keyword evidence="4" id="KW-0863">Zinc-finger</keyword>
<keyword evidence="5" id="KW-0862">Zinc</keyword>
<evidence type="ECO:0000256" key="4">
    <source>
        <dbReference type="ARBA" id="ARBA00022771"/>
    </source>
</evidence>
<dbReference type="GO" id="GO:0005737">
    <property type="term" value="C:cytoplasm"/>
    <property type="evidence" value="ECO:0007669"/>
    <property type="project" value="UniProtKB-SubCell"/>
</dbReference>
<dbReference type="OrthoDB" id="2423195at2759"/>
<evidence type="ECO:0000313" key="9">
    <source>
        <dbReference type="Proteomes" id="UP000298061"/>
    </source>
</evidence>
<proteinExistence type="predicted"/>
<accession>A0A4Z0A8W9</accession>
<reference evidence="8 9" key="1">
    <citation type="submission" date="2019-02" db="EMBL/GenBank/DDBJ databases">
        <title>Genome sequencing of the rare red list fungi Hericium alpestre (H. flagellum).</title>
        <authorList>
            <person name="Buettner E."/>
            <person name="Kellner H."/>
        </authorList>
    </citation>
    <scope>NUCLEOTIDE SEQUENCE [LARGE SCALE GENOMIC DNA]</scope>
    <source>
        <strain evidence="8 9">DSM 108284</strain>
    </source>
</reference>
<dbReference type="EMBL" id="SFCI01000149">
    <property type="protein sequence ID" value="TFY82038.1"/>
    <property type="molecule type" value="Genomic_DNA"/>
</dbReference>
<keyword evidence="2" id="KW-0963">Cytoplasm</keyword>
<name>A0A4Z0A8W9_9AGAM</name>
<keyword evidence="9" id="KW-1185">Reference proteome</keyword>
<protein>
    <recommendedName>
        <fullName evidence="7">RZ-type domain-containing protein</fullName>
    </recommendedName>
</protein>
<comment type="caution">
    <text evidence="8">The sequence shown here is derived from an EMBL/GenBank/DDBJ whole genome shotgun (WGS) entry which is preliminary data.</text>
</comment>
<dbReference type="InterPro" id="IPR046439">
    <property type="entry name" value="ZF_RZ_dom"/>
</dbReference>
<gene>
    <name evidence="8" type="ORF">EWM64_g1976</name>
</gene>
<organism evidence="8 9">
    <name type="scientific">Hericium alpestre</name>
    <dbReference type="NCBI Taxonomy" id="135208"/>
    <lineage>
        <taxon>Eukaryota</taxon>
        <taxon>Fungi</taxon>
        <taxon>Dikarya</taxon>
        <taxon>Basidiomycota</taxon>
        <taxon>Agaricomycotina</taxon>
        <taxon>Agaricomycetes</taxon>
        <taxon>Russulales</taxon>
        <taxon>Hericiaceae</taxon>
        <taxon>Hericium</taxon>
    </lineage>
</organism>
<feature type="domain" description="RZ-type" evidence="7">
    <location>
        <begin position="477"/>
        <end position="550"/>
    </location>
</feature>
<evidence type="ECO:0000259" key="7">
    <source>
        <dbReference type="PROSITE" id="PS51981"/>
    </source>
</evidence>
<dbReference type="GO" id="GO:0008270">
    <property type="term" value="F:zinc ion binding"/>
    <property type="evidence" value="ECO:0007669"/>
    <property type="project" value="UniProtKB-KW"/>
</dbReference>
<evidence type="ECO:0000256" key="5">
    <source>
        <dbReference type="ARBA" id="ARBA00022833"/>
    </source>
</evidence>
<dbReference type="GO" id="GO:0002376">
    <property type="term" value="P:immune system process"/>
    <property type="evidence" value="ECO:0007669"/>
    <property type="project" value="UniProtKB-KW"/>
</dbReference>
<keyword evidence="6" id="KW-0391">Immunity</keyword>
<dbReference type="STRING" id="135208.A0A4Z0A8W9"/>
<evidence type="ECO:0000256" key="6">
    <source>
        <dbReference type="ARBA" id="ARBA00022859"/>
    </source>
</evidence>
<evidence type="ECO:0000256" key="2">
    <source>
        <dbReference type="ARBA" id="ARBA00022490"/>
    </source>
</evidence>
<sequence length="553" mass="62632">MYSDAEVWPPMSIQYTCVICLPEERKTAVADFIMQRTISELDTSSEDVSERTITLDCGHIFTVETLDGHCHMPDFYEQDGATGNFTATKAPPINYQTPPSCPTCRGPISSLRYGRVTKRANLDILEQNVASTMSLAVEQVQGQLQVISSNIQGSHDAAKKLVRSLECKPEEDFERLYQERDSKFGSHDEPLPSRFLSQPQMVSLHGLATEEARAWNAAVRDILRAYRKVEEVAKKRGPHIQAYHAALSMLYRLEFNAAIARDSTGAADAPEPFAMAQVNKKIGQPPHKADTRFQIEAYLLSIELRLMLGQIAQSRFEALGWSDDPALKHHRQLWYSFIDYIFRSCFKDAEKAVMIATRSSASRQAARCMVYKIRSSLELCRFFILNKVSELSRLHPLDDATRQELAADVNARRSDAVNLLKESCMTYLRVRPSENLAQLKDERKWFNDNCTAKVDKYLNEYDELVEHIMTDKVYRPLSLHEREEIVKAFGFSPQGHFYNCENGHTFVITECGGAMEQARCPECSAPIGGSNHQLLSSNTRAMEFEEVARAQGM</sequence>
<evidence type="ECO:0000313" key="8">
    <source>
        <dbReference type="EMBL" id="TFY82038.1"/>
    </source>
</evidence>